<keyword evidence="1" id="KW-1133">Transmembrane helix</keyword>
<protein>
    <submittedName>
        <fullName evidence="2">Uncharacterized protein</fullName>
    </submittedName>
</protein>
<accession>A0ABX4NTA2</accession>
<evidence type="ECO:0000313" key="3">
    <source>
        <dbReference type="Proteomes" id="UP000231879"/>
    </source>
</evidence>
<reference evidence="2 3" key="1">
    <citation type="submission" date="2017-07" db="EMBL/GenBank/DDBJ databases">
        <title>Leptospira spp. isolated from tropical soils.</title>
        <authorList>
            <person name="Thibeaux R."/>
            <person name="Iraola G."/>
            <person name="Ferres I."/>
            <person name="Bierque E."/>
            <person name="Girault D."/>
            <person name="Soupe-Gilbert M.-E."/>
            <person name="Picardeau M."/>
            <person name="Goarant C."/>
        </authorList>
    </citation>
    <scope>NUCLEOTIDE SEQUENCE [LARGE SCALE GENOMIC DNA]</scope>
    <source>
        <strain evidence="2 3">FH4-C-A1</strain>
    </source>
</reference>
<feature type="transmembrane region" description="Helical" evidence="1">
    <location>
        <begin position="34"/>
        <end position="53"/>
    </location>
</feature>
<evidence type="ECO:0000313" key="2">
    <source>
        <dbReference type="EMBL" id="PJZ58842.1"/>
    </source>
</evidence>
<keyword evidence="3" id="KW-1185">Reference proteome</keyword>
<keyword evidence="1" id="KW-0472">Membrane</keyword>
<proteinExistence type="predicted"/>
<comment type="caution">
    <text evidence="2">The sequence shown here is derived from an EMBL/GenBank/DDBJ whole genome shotgun (WGS) entry which is preliminary data.</text>
</comment>
<evidence type="ECO:0000256" key="1">
    <source>
        <dbReference type="SAM" id="Phobius"/>
    </source>
</evidence>
<keyword evidence="1" id="KW-0812">Transmembrane</keyword>
<sequence length="72" mass="8437">MRRREAKVFRFIKVSWMSLKKGPGIGLFARNRGIFDELVVMILILILNIIILVNRKYGVVMNLRELPLKIPE</sequence>
<gene>
    <name evidence="2" type="ORF">CH367_02015</name>
</gene>
<organism evidence="2 3">
    <name type="scientific">Leptospira barantonii</name>
    <dbReference type="NCBI Taxonomy" id="2023184"/>
    <lineage>
        <taxon>Bacteria</taxon>
        <taxon>Pseudomonadati</taxon>
        <taxon>Spirochaetota</taxon>
        <taxon>Spirochaetia</taxon>
        <taxon>Leptospirales</taxon>
        <taxon>Leptospiraceae</taxon>
        <taxon>Leptospira</taxon>
    </lineage>
</organism>
<name>A0ABX4NTA2_9LEPT</name>
<dbReference type="Proteomes" id="UP000231879">
    <property type="component" value="Unassembled WGS sequence"/>
</dbReference>
<dbReference type="EMBL" id="NPDS01000001">
    <property type="protein sequence ID" value="PJZ58842.1"/>
    <property type="molecule type" value="Genomic_DNA"/>
</dbReference>